<dbReference type="NCBIfam" id="TIGR01443">
    <property type="entry name" value="intein_Cterm"/>
    <property type="match status" value="1"/>
</dbReference>
<reference evidence="2" key="1">
    <citation type="submission" date="2022-10" db="EMBL/GenBank/DDBJ databases">
        <title>Two novel species of Flavobacterium.</title>
        <authorList>
            <person name="Liu Q."/>
            <person name="Xin Y.-H."/>
        </authorList>
    </citation>
    <scope>NUCLEOTIDE SEQUENCE</scope>
    <source>
        <strain evidence="2">LS1R47</strain>
    </source>
</reference>
<feature type="domain" description="Fibronectin type-III" evidence="1">
    <location>
        <begin position="71"/>
        <end position="167"/>
    </location>
</feature>
<sequence>MATLPPTGSISLSQIYSVFGKTLGPSISLTSASTGVYGAITASSPFKPDGVPPHAMSEFRGYNHSTADTTPPSIPNGLSCNYGTGSPRTSIAIRWDASTDNLAVTGYQLQRSDSGGTTWSTVYNGPNISYQDSGSPNREYHYQVRAFDAIGNYSNYSGPAYWKTEAGTSCFVEGTLITLADNIQIPIETLVTNQLLISAEIDTLKDTNNVNELYKWSSNYLSENRIISPVANIEPKVASKTIIINKGLLEATPYHSQLIQRNGIWKFIPLRDVIVGDRLYNINKEIIAITSVIINLEKRTVYPLTLSPSHTYFANGILTHNMKKPDEL</sequence>
<dbReference type="EMBL" id="JAOZEV010000003">
    <property type="protein sequence ID" value="MCV9931753.1"/>
    <property type="molecule type" value="Genomic_DNA"/>
</dbReference>
<evidence type="ECO:0000313" key="2">
    <source>
        <dbReference type="EMBL" id="MCV9931753.1"/>
    </source>
</evidence>
<dbReference type="InterPro" id="IPR036116">
    <property type="entry name" value="FN3_sf"/>
</dbReference>
<evidence type="ECO:0000313" key="3">
    <source>
        <dbReference type="Proteomes" id="UP001151133"/>
    </source>
</evidence>
<organism evidence="2 3">
    <name type="scientific">Flavobacterium frigoritolerans</name>
    <dbReference type="NCBI Taxonomy" id="2987686"/>
    <lineage>
        <taxon>Bacteria</taxon>
        <taxon>Pseudomonadati</taxon>
        <taxon>Bacteroidota</taxon>
        <taxon>Flavobacteriia</taxon>
        <taxon>Flavobacteriales</taxon>
        <taxon>Flavobacteriaceae</taxon>
        <taxon>Flavobacterium</taxon>
    </lineage>
</organism>
<dbReference type="RefSeq" id="WP_264286065.1">
    <property type="nucleotide sequence ID" value="NZ_JAOZEV010000003.1"/>
</dbReference>
<dbReference type="Proteomes" id="UP001151133">
    <property type="component" value="Unassembled WGS sequence"/>
</dbReference>
<name>A0A9X3C8K3_9FLAO</name>
<dbReference type="Gene3D" id="2.60.40.10">
    <property type="entry name" value="Immunoglobulins"/>
    <property type="match status" value="1"/>
</dbReference>
<gene>
    <name evidence="2" type="ORF">OIU80_05610</name>
</gene>
<dbReference type="SUPFAM" id="SSF51294">
    <property type="entry name" value="Hedgehog/intein (Hint) domain"/>
    <property type="match status" value="1"/>
</dbReference>
<comment type="caution">
    <text evidence="2">The sequence shown here is derived from an EMBL/GenBank/DDBJ whole genome shotgun (WGS) entry which is preliminary data.</text>
</comment>
<dbReference type="CDD" id="cd00063">
    <property type="entry name" value="FN3"/>
    <property type="match status" value="1"/>
</dbReference>
<accession>A0A9X3C8K3</accession>
<dbReference type="Gene3D" id="2.170.16.10">
    <property type="entry name" value="Hedgehog/Intein (Hint) domain"/>
    <property type="match status" value="1"/>
</dbReference>
<dbReference type="InterPro" id="IPR013783">
    <property type="entry name" value="Ig-like_fold"/>
</dbReference>
<proteinExistence type="predicted"/>
<dbReference type="AlphaFoldDB" id="A0A9X3C8K3"/>
<dbReference type="PROSITE" id="PS50818">
    <property type="entry name" value="INTEIN_C_TER"/>
    <property type="match status" value="1"/>
</dbReference>
<protein>
    <recommendedName>
        <fullName evidence="1">Fibronectin type-III domain-containing protein</fullName>
    </recommendedName>
</protein>
<dbReference type="InterPro" id="IPR003961">
    <property type="entry name" value="FN3_dom"/>
</dbReference>
<dbReference type="CDD" id="cd00081">
    <property type="entry name" value="Hint"/>
    <property type="match status" value="1"/>
</dbReference>
<dbReference type="InterPro" id="IPR030934">
    <property type="entry name" value="Intein_C"/>
</dbReference>
<dbReference type="InterPro" id="IPR036844">
    <property type="entry name" value="Hint_dom_sf"/>
</dbReference>
<dbReference type="SUPFAM" id="SSF49265">
    <property type="entry name" value="Fibronectin type III"/>
    <property type="match status" value="1"/>
</dbReference>
<dbReference type="PROSITE" id="PS50853">
    <property type="entry name" value="FN3"/>
    <property type="match status" value="1"/>
</dbReference>
<keyword evidence="3" id="KW-1185">Reference proteome</keyword>
<evidence type="ECO:0000259" key="1">
    <source>
        <dbReference type="PROSITE" id="PS50853"/>
    </source>
</evidence>